<keyword evidence="2 6" id="KW-0808">Transferase</keyword>
<dbReference type="EC" id="2.7.11.1" evidence="6"/>
<reference evidence="6 7" key="1">
    <citation type="submission" date="2020-03" db="EMBL/GenBank/DDBJ databases">
        <title>Above-ground endophytic microbial communities from plants in different locations in the United States.</title>
        <authorList>
            <person name="Frank C."/>
        </authorList>
    </citation>
    <scope>NUCLEOTIDE SEQUENCE [LARGE SCALE GENOMIC DNA]</scope>
    <source>
        <strain evidence="6 7">WW7</strain>
    </source>
</reference>
<dbReference type="PANTHER" id="PTHR37419">
    <property type="entry name" value="SERINE/THREONINE-PROTEIN KINASE TOXIN HIPA"/>
    <property type="match status" value="1"/>
</dbReference>
<dbReference type="Pfam" id="PF13657">
    <property type="entry name" value="Couple_hipA"/>
    <property type="match status" value="1"/>
</dbReference>
<evidence type="ECO:0000256" key="1">
    <source>
        <dbReference type="ARBA" id="ARBA00010164"/>
    </source>
</evidence>
<feature type="domain" description="HipA-like C-terminal" evidence="4">
    <location>
        <begin position="135"/>
        <end position="373"/>
    </location>
</feature>
<proteinExistence type="inferred from homology"/>
<dbReference type="InterPro" id="IPR012893">
    <property type="entry name" value="HipA-like_C"/>
</dbReference>
<dbReference type="PANTHER" id="PTHR37419:SF1">
    <property type="entry name" value="SERINE_THREONINE-PROTEIN KINASE TOXIN HIPA"/>
    <property type="match status" value="1"/>
</dbReference>
<gene>
    <name evidence="6" type="ORF">E9228_000975</name>
</gene>
<evidence type="ECO:0000259" key="4">
    <source>
        <dbReference type="Pfam" id="PF07804"/>
    </source>
</evidence>
<feature type="domain" description="HipA N-terminal subdomain 1" evidence="5">
    <location>
        <begin position="7"/>
        <end position="105"/>
    </location>
</feature>
<keyword evidence="3 6" id="KW-0418">Kinase</keyword>
<dbReference type="Gene3D" id="1.10.1070.20">
    <property type="match status" value="1"/>
</dbReference>
<evidence type="ECO:0000259" key="5">
    <source>
        <dbReference type="Pfam" id="PF13657"/>
    </source>
</evidence>
<dbReference type="Proteomes" id="UP001318300">
    <property type="component" value="Unassembled WGS sequence"/>
</dbReference>
<accession>A0ABX0T905</accession>
<evidence type="ECO:0000256" key="3">
    <source>
        <dbReference type="ARBA" id="ARBA00022777"/>
    </source>
</evidence>
<evidence type="ECO:0000313" key="7">
    <source>
        <dbReference type="Proteomes" id="UP001318300"/>
    </source>
</evidence>
<dbReference type="EMBL" id="JAAOYO010000002">
    <property type="protein sequence ID" value="NII40339.1"/>
    <property type="molecule type" value="Genomic_DNA"/>
</dbReference>
<protein>
    <submittedName>
        <fullName evidence="6">Serine/threonine-protein kinase HipA</fullName>
        <ecNumber evidence="6">2.7.11.1</ecNumber>
    </submittedName>
</protein>
<sequence>MDERQHAVLLYGSLIGVIRHRGDVARFTFLDDYWDRAERPVLGLWFEDHSGVSPQAALRLPPWFSNLLPEGKLRGWIARERRVAVDRELELLLQVGHDLPGAVEVVADAGNRPDEDWAVTEAYSAPLDDDRPWKFSLAGVGLKFSLLRAQDRLTIPASFEHGDWIIKMPDSEHAGVPQNEYAMMELARKVGINTPKTLLVERDDLPQLPGAVWPQGEQFAYAIERFDRSEGGETRTHIEDFAQIRGFYPEHKYDGSFETVSALAYRGYDIDALEEVVKRLVLNVLIGNGDAHLKNWSLIYADRQRPTLSPVYDVVSTEAYIGQGEDLGLKFGRSRAIDAVGLTSFERLERKLNSPTNLTELARDTACRVAEHWESVVAVPALVRIRDSIGTRIAGRLERLGVS</sequence>
<dbReference type="GO" id="GO:0004674">
    <property type="term" value="F:protein serine/threonine kinase activity"/>
    <property type="evidence" value="ECO:0007669"/>
    <property type="project" value="UniProtKB-EC"/>
</dbReference>
<evidence type="ECO:0000313" key="6">
    <source>
        <dbReference type="EMBL" id="NII40339.1"/>
    </source>
</evidence>
<evidence type="ECO:0000256" key="2">
    <source>
        <dbReference type="ARBA" id="ARBA00022679"/>
    </source>
</evidence>
<name>A0ABX0T905_9MICO</name>
<dbReference type="RefSeq" id="WP_166779496.1">
    <property type="nucleotide sequence ID" value="NZ_JAAOYO010000002.1"/>
</dbReference>
<organism evidence="6 7">
    <name type="scientific">Curtobacterium salicis</name>
    <dbReference type="NCBI Taxonomy" id="1779862"/>
    <lineage>
        <taxon>Bacteria</taxon>
        <taxon>Bacillati</taxon>
        <taxon>Actinomycetota</taxon>
        <taxon>Actinomycetes</taxon>
        <taxon>Micrococcales</taxon>
        <taxon>Microbacteriaceae</taxon>
        <taxon>Curtobacterium</taxon>
    </lineage>
</organism>
<dbReference type="InterPro" id="IPR017508">
    <property type="entry name" value="HipA_N1"/>
</dbReference>
<dbReference type="Pfam" id="PF07804">
    <property type="entry name" value="HipA_C"/>
    <property type="match status" value="1"/>
</dbReference>
<keyword evidence="7" id="KW-1185">Reference proteome</keyword>
<dbReference type="InterPro" id="IPR052028">
    <property type="entry name" value="HipA_Ser/Thr_kinase"/>
</dbReference>
<comment type="similarity">
    <text evidence="1">Belongs to the HipA Ser/Thr kinase family.</text>
</comment>
<comment type="caution">
    <text evidence="6">The sequence shown here is derived from an EMBL/GenBank/DDBJ whole genome shotgun (WGS) entry which is preliminary data.</text>
</comment>
<dbReference type="NCBIfam" id="TIGR03071">
    <property type="entry name" value="couple_hipA"/>
    <property type="match status" value="1"/>
</dbReference>